<evidence type="ECO:0000313" key="3">
    <source>
        <dbReference type="EMBL" id="GAA4650790.1"/>
    </source>
</evidence>
<dbReference type="PANTHER" id="PTHR22835">
    <property type="entry name" value="ZINC FINGER FYVE DOMAIN CONTAINING PROTEIN"/>
    <property type="match status" value="1"/>
</dbReference>
<accession>A0ABP8V3X0</accession>
<feature type="signal peptide" evidence="2">
    <location>
        <begin position="1"/>
        <end position="23"/>
    </location>
</feature>
<keyword evidence="2" id="KW-0732">Signal</keyword>
<comment type="caution">
    <text evidence="3">The sequence shown here is derived from an EMBL/GenBank/DDBJ whole genome shotgun (WGS) entry which is preliminary data.</text>
</comment>
<dbReference type="Proteomes" id="UP001500604">
    <property type="component" value="Unassembled WGS sequence"/>
</dbReference>
<dbReference type="Gene3D" id="3.40.50.1110">
    <property type="entry name" value="SGNH hydrolase"/>
    <property type="match status" value="1"/>
</dbReference>
<evidence type="ECO:0000313" key="4">
    <source>
        <dbReference type="Proteomes" id="UP001500604"/>
    </source>
</evidence>
<name>A0ABP8V3X0_9GAMM</name>
<evidence type="ECO:0000256" key="1">
    <source>
        <dbReference type="ARBA" id="ARBA00008668"/>
    </source>
</evidence>
<dbReference type="EMBL" id="BAABFL010000420">
    <property type="protein sequence ID" value="GAA4650790.1"/>
    <property type="molecule type" value="Genomic_DNA"/>
</dbReference>
<dbReference type="SUPFAM" id="SSF52266">
    <property type="entry name" value="SGNH hydrolase"/>
    <property type="match status" value="1"/>
</dbReference>
<gene>
    <name evidence="3" type="ORF">GCM10023116_30730</name>
</gene>
<organism evidence="3 4">
    <name type="scientific">Kistimonas scapharcae</name>
    <dbReference type="NCBI Taxonomy" id="1036133"/>
    <lineage>
        <taxon>Bacteria</taxon>
        <taxon>Pseudomonadati</taxon>
        <taxon>Pseudomonadota</taxon>
        <taxon>Gammaproteobacteria</taxon>
        <taxon>Oceanospirillales</taxon>
        <taxon>Endozoicomonadaceae</taxon>
        <taxon>Kistimonas</taxon>
    </lineage>
</organism>
<proteinExistence type="inferred from homology"/>
<protein>
    <submittedName>
        <fullName evidence="3">SGNH/GDSL hydrolase family protein</fullName>
    </submittedName>
</protein>
<dbReference type="InterPro" id="IPR036514">
    <property type="entry name" value="SGNH_hydro_sf"/>
</dbReference>
<sequence>MKRLFSLVTATLLCLSYTTGSLAASRPSSHTLSATLPDYFSAKERTIKRVIFFGDSLTDDGGSNSTYQLLKVLNDQADTAYLQPYIHRFLRDYFQFYEMLCHVVSCTWYETELLDKFVDLTKQFNIPVIPSAPYADGRFSNGPIWAEHLTQMMGLSTQNPEQYVNRSHGGSWSLSTRDKIGNFSDLQGGSLLKVAEQLVSGSLIPPSAELLVKAYIRKYPAFDDDDMVFFFFGGNDYLNMYDDPADVVEAQARSIERLINHGAQHIIWSNMPDISKAPRYLKMDYPTRDQVQFLVSRHNQLLLTTLQNMQKRYEKEGVHIHMLDTRALFWDALNNADNHGLTNTTEPCAKVSLPGLDSGERRAFQSGGAVETLAKNAAVIALSPVIDKEIMKNPQLVTAFRANEETPEVCSNPDEHAFWDDVHPTQQFHWVLGKGICNKLKSVGYTCNSNQP</sequence>
<evidence type="ECO:0000256" key="2">
    <source>
        <dbReference type="SAM" id="SignalP"/>
    </source>
</evidence>
<dbReference type="InterPro" id="IPR001087">
    <property type="entry name" value="GDSL"/>
</dbReference>
<keyword evidence="3" id="KW-0378">Hydrolase</keyword>
<comment type="similarity">
    <text evidence="1">Belongs to the 'GDSL' lipolytic enzyme family.</text>
</comment>
<feature type="chain" id="PRO_5046695575" evidence="2">
    <location>
        <begin position="24"/>
        <end position="452"/>
    </location>
</feature>
<dbReference type="GO" id="GO:0016787">
    <property type="term" value="F:hydrolase activity"/>
    <property type="evidence" value="ECO:0007669"/>
    <property type="project" value="UniProtKB-KW"/>
</dbReference>
<dbReference type="Pfam" id="PF00657">
    <property type="entry name" value="Lipase_GDSL"/>
    <property type="match status" value="1"/>
</dbReference>
<dbReference type="RefSeq" id="WP_345197034.1">
    <property type="nucleotide sequence ID" value="NZ_BAABFL010000420.1"/>
</dbReference>
<keyword evidence="4" id="KW-1185">Reference proteome</keyword>
<dbReference type="PANTHER" id="PTHR22835:SF659">
    <property type="entry name" value="GDSL LIPASE_ACYLHYDROLASE, PUTATIVE (AFU_ORTHOLOGUE AFUA_2G00510)-RELATED"/>
    <property type="match status" value="1"/>
</dbReference>
<reference evidence="4" key="1">
    <citation type="journal article" date="2019" name="Int. J. Syst. Evol. Microbiol.">
        <title>The Global Catalogue of Microorganisms (GCM) 10K type strain sequencing project: providing services to taxonomists for standard genome sequencing and annotation.</title>
        <authorList>
            <consortium name="The Broad Institute Genomics Platform"/>
            <consortium name="The Broad Institute Genome Sequencing Center for Infectious Disease"/>
            <person name="Wu L."/>
            <person name="Ma J."/>
        </authorList>
    </citation>
    <scope>NUCLEOTIDE SEQUENCE [LARGE SCALE GENOMIC DNA]</scope>
    <source>
        <strain evidence="4">JCM 17805</strain>
    </source>
</reference>